<gene>
    <name evidence="2" type="ORF">GCM10010912_02960</name>
</gene>
<reference evidence="2" key="2">
    <citation type="submission" date="2020-09" db="EMBL/GenBank/DDBJ databases">
        <authorList>
            <person name="Sun Q."/>
            <person name="Zhou Y."/>
        </authorList>
    </citation>
    <scope>NUCLEOTIDE SEQUENCE</scope>
    <source>
        <strain evidence="2">CGMCC 1.16134</strain>
    </source>
</reference>
<accession>A0A917BXZ3</accession>
<dbReference type="Proteomes" id="UP000637643">
    <property type="component" value="Unassembled WGS sequence"/>
</dbReference>
<feature type="compositionally biased region" description="Basic and acidic residues" evidence="1">
    <location>
        <begin position="1"/>
        <end position="12"/>
    </location>
</feature>
<comment type="caution">
    <text evidence="2">The sequence shown here is derived from an EMBL/GenBank/DDBJ whole genome shotgun (WGS) entry which is preliminary data.</text>
</comment>
<keyword evidence="3" id="KW-1185">Reference proteome</keyword>
<name>A0A917BXZ3_9BACL</name>
<sequence length="57" mass="6371">MNMNAEKDRSLEPPEIVRSPGSEYLKENRQWQGIPGIEAVRPVGDRQEGGYDPGGCR</sequence>
<dbReference type="AlphaFoldDB" id="A0A917BXZ3"/>
<protein>
    <submittedName>
        <fullName evidence="2">Uncharacterized protein</fullName>
    </submittedName>
</protein>
<evidence type="ECO:0000256" key="1">
    <source>
        <dbReference type="SAM" id="MobiDB-lite"/>
    </source>
</evidence>
<dbReference type="EMBL" id="BMKR01000001">
    <property type="protein sequence ID" value="GGF61156.1"/>
    <property type="molecule type" value="Genomic_DNA"/>
</dbReference>
<reference evidence="2" key="1">
    <citation type="journal article" date="2014" name="Int. J. Syst. Evol. Microbiol.">
        <title>Complete genome sequence of Corynebacterium casei LMG S-19264T (=DSM 44701T), isolated from a smear-ripened cheese.</title>
        <authorList>
            <consortium name="US DOE Joint Genome Institute (JGI-PGF)"/>
            <person name="Walter F."/>
            <person name="Albersmeier A."/>
            <person name="Kalinowski J."/>
            <person name="Ruckert C."/>
        </authorList>
    </citation>
    <scope>NUCLEOTIDE SEQUENCE</scope>
    <source>
        <strain evidence="2">CGMCC 1.16134</strain>
    </source>
</reference>
<evidence type="ECO:0000313" key="3">
    <source>
        <dbReference type="Proteomes" id="UP000637643"/>
    </source>
</evidence>
<evidence type="ECO:0000313" key="2">
    <source>
        <dbReference type="EMBL" id="GGF61156.1"/>
    </source>
</evidence>
<organism evidence="2 3">
    <name type="scientific">Paenibacillus albidus</name>
    <dbReference type="NCBI Taxonomy" id="2041023"/>
    <lineage>
        <taxon>Bacteria</taxon>
        <taxon>Bacillati</taxon>
        <taxon>Bacillota</taxon>
        <taxon>Bacilli</taxon>
        <taxon>Bacillales</taxon>
        <taxon>Paenibacillaceae</taxon>
        <taxon>Paenibacillus</taxon>
    </lineage>
</organism>
<proteinExistence type="predicted"/>
<feature type="region of interest" description="Disordered" evidence="1">
    <location>
        <begin position="1"/>
        <end position="57"/>
    </location>
</feature>